<evidence type="ECO:0000256" key="11">
    <source>
        <dbReference type="ARBA" id="ARBA00034617"/>
    </source>
</evidence>
<name>A0A516GY10_9PROT</name>
<dbReference type="Pfam" id="PF12705">
    <property type="entry name" value="PDDEXK_1"/>
    <property type="match status" value="1"/>
</dbReference>
<evidence type="ECO:0000256" key="9">
    <source>
        <dbReference type="ARBA" id="ARBA00023204"/>
    </source>
</evidence>
<dbReference type="GO" id="GO:0004527">
    <property type="term" value="F:exonuclease activity"/>
    <property type="evidence" value="ECO:0007669"/>
    <property type="project" value="UniProtKB-KW"/>
</dbReference>
<dbReference type="SUPFAM" id="SSF52980">
    <property type="entry name" value="Restriction endonuclease-like"/>
    <property type="match status" value="1"/>
</dbReference>
<dbReference type="GO" id="GO:0000725">
    <property type="term" value="P:recombinational repair"/>
    <property type="evidence" value="ECO:0007669"/>
    <property type="project" value="TreeGrafter"/>
</dbReference>
<keyword evidence="4 15" id="KW-0378">Hydrolase</keyword>
<evidence type="ECO:0000256" key="8">
    <source>
        <dbReference type="ARBA" id="ARBA00023125"/>
    </source>
</evidence>
<reference evidence="18 19" key="1">
    <citation type="submission" date="2019-07" db="EMBL/GenBank/DDBJ databases">
        <title>Genome sequencing for Ferrovibrio sp. K5.</title>
        <authorList>
            <person name="Park S.-J."/>
        </authorList>
    </citation>
    <scope>NUCLEOTIDE SEQUENCE [LARGE SCALE GENOMIC DNA]</scope>
    <source>
        <strain evidence="18 19">K5</strain>
    </source>
</reference>
<dbReference type="InterPro" id="IPR011604">
    <property type="entry name" value="PDDEXK-like_dom_sf"/>
</dbReference>
<keyword evidence="5 15" id="KW-0347">Helicase</keyword>
<evidence type="ECO:0000259" key="16">
    <source>
        <dbReference type="PROSITE" id="PS51198"/>
    </source>
</evidence>
<evidence type="ECO:0000256" key="7">
    <source>
        <dbReference type="ARBA" id="ARBA00022840"/>
    </source>
</evidence>
<evidence type="ECO:0000256" key="4">
    <source>
        <dbReference type="ARBA" id="ARBA00022801"/>
    </source>
</evidence>
<sequence length="1053" mass="114833">MSKLNINTVTASAGAGKTTRIVRRIAAEVKERPPEEIMATTFTVKAADELIERARAELYETHQEDKAVRLLGARFGTVNSVCGQIVAEHAFELGRSPRAEVISDDSVNRILATAASEAISKHAPELNHIAELFGYSDPYPPHVTRPDWRTTLRKIIDLARSNGLNADGLQTSADKSVAGFLDLLPKPQPGLTSEKLTADLTAAVNEALKHSATITSGDGTKTVKELIKIRGKLKRKAALSWPEWARASKLKYAKTKDVEVFKKAVENIKRIASNHFGHPQLRTDCETFIRTLFACAADSLAAYDEYKATRGLIDFTDQEMLALRVLSDAKMRMRLAERVNRVFVDEFQDSSPLQIAIFTSLAEIVEASTWVGDPKQAIYGFRNADSALTQAAFLGAGQGTKPDDPLRTSYRSRKGIVDFVNEAFSPSLDAMGLKPEEHRFTGTDRKEDGFKRPPLHVWWVSGSNNDKQSAALAHAVKAVIDSPENWPVDTRKGAVRPLRIGDIAILCHTNKEVERAAASLSAIGIPVAVERDELSKTPHVELAMAALRWVADQSDRLALAELARFFSDDPESDAWLQAVGAEDPDAALKAANPISDALEVLRQQILELTPAEMVDAIITLPPLLSRIERWGNHGARLDDLEAMRGFARTYETECAGSGAPATLSGLILTFEEAEAKRPKSLRPDAVNVMTYHKAKGLEWPLVILSSLHKDPEPRLFEPVAEVDGKLDWMNPLAGRWIRYWPWPYGTQKDNVGLDEAAANSEAGKLALLRARQEATRLLYVGVTRARDYAVFAPSTKNGAEWLKVLDTGTGTADYVVLPKAAEPIAAGPHKFEAEIVTLAAPEDEETAAPIILQTHVRLGREAVVRNPLFRTPSTEITAVPYKIVGRAEIGHRIPIVGDADMAIVGEAVHAILAADDVSAPADARLKMAQDILDRWSMKLLKAADILKASDALNTHLLQTIPGATVFKEAPVSAHIADQLVSGRIDLLVGHPGGYAIVDHKSFPGAGESIDTKALSFGPQLGLYRDAVETATGKKVTNLLVHMPISGHLIEISM</sequence>
<evidence type="ECO:0000256" key="12">
    <source>
        <dbReference type="ARBA" id="ARBA00034808"/>
    </source>
</evidence>
<dbReference type="PANTHER" id="PTHR11070:SF2">
    <property type="entry name" value="ATP-DEPENDENT DNA HELICASE SRS2"/>
    <property type="match status" value="1"/>
</dbReference>
<keyword evidence="9" id="KW-0234">DNA repair</keyword>
<feature type="binding site" evidence="15">
    <location>
        <begin position="11"/>
        <end position="18"/>
    </location>
    <ligand>
        <name>ATP</name>
        <dbReference type="ChEBI" id="CHEBI:30616"/>
    </ligand>
</feature>
<dbReference type="InterPro" id="IPR000212">
    <property type="entry name" value="DNA_helicase_UvrD/REP"/>
</dbReference>
<dbReference type="Gene3D" id="3.90.320.10">
    <property type="match status" value="1"/>
</dbReference>
<dbReference type="InterPro" id="IPR014017">
    <property type="entry name" value="DNA_helicase_UvrD-like_C"/>
</dbReference>
<keyword evidence="7 15" id="KW-0067">ATP-binding</keyword>
<dbReference type="InterPro" id="IPR027417">
    <property type="entry name" value="P-loop_NTPase"/>
</dbReference>
<evidence type="ECO:0000313" key="18">
    <source>
        <dbReference type="EMBL" id="QDO96413.1"/>
    </source>
</evidence>
<dbReference type="InterPro" id="IPR014016">
    <property type="entry name" value="UvrD-like_ATP-bd"/>
</dbReference>
<keyword evidence="8" id="KW-0238">DNA-binding</keyword>
<dbReference type="PROSITE" id="PS51217">
    <property type="entry name" value="UVRD_HELICASE_CTER"/>
    <property type="match status" value="1"/>
</dbReference>
<evidence type="ECO:0000256" key="1">
    <source>
        <dbReference type="ARBA" id="ARBA00022722"/>
    </source>
</evidence>
<dbReference type="AlphaFoldDB" id="A0A516GY10"/>
<feature type="domain" description="UvrD-like helicase C-terminal" evidence="17">
    <location>
        <begin position="414"/>
        <end position="696"/>
    </location>
</feature>
<evidence type="ECO:0000259" key="17">
    <source>
        <dbReference type="PROSITE" id="PS51217"/>
    </source>
</evidence>
<dbReference type="EC" id="5.6.2.4" evidence="12"/>
<dbReference type="OrthoDB" id="9810135at2"/>
<feature type="domain" description="UvrD-like helicase ATP-binding" evidence="16">
    <location>
        <begin position="1"/>
        <end position="413"/>
    </location>
</feature>
<dbReference type="EMBL" id="CP041636">
    <property type="protein sequence ID" value="QDO96413.1"/>
    <property type="molecule type" value="Genomic_DNA"/>
</dbReference>
<dbReference type="PROSITE" id="PS51198">
    <property type="entry name" value="UVRD_HELICASE_ATP_BIND"/>
    <property type="match status" value="1"/>
</dbReference>
<gene>
    <name evidence="18" type="ORF">FNB15_03570</name>
</gene>
<dbReference type="RefSeq" id="WP_144067394.1">
    <property type="nucleotide sequence ID" value="NZ_CP041636.1"/>
</dbReference>
<dbReference type="Pfam" id="PF00580">
    <property type="entry name" value="UvrD-helicase"/>
    <property type="match status" value="1"/>
</dbReference>
<keyword evidence="1" id="KW-0540">Nuclease</keyword>
<evidence type="ECO:0000256" key="3">
    <source>
        <dbReference type="ARBA" id="ARBA00022763"/>
    </source>
</evidence>
<evidence type="ECO:0000256" key="2">
    <source>
        <dbReference type="ARBA" id="ARBA00022741"/>
    </source>
</evidence>
<organism evidence="18 19">
    <name type="scientific">Ferrovibrio terrae</name>
    <dbReference type="NCBI Taxonomy" id="2594003"/>
    <lineage>
        <taxon>Bacteria</taxon>
        <taxon>Pseudomonadati</taxon>
        <taxon>Pseudomonadota</taxon>
        <taxon>Alphaproteobacteria</taxon>
        <taxon>Rhodospirillales</taxon>
        <taxon>Rhodospirillaceae</taxon>
        <taxon>Ferrovibrio</taxon>
    </lineage>
</organism>
<keyword evidence="3" id="KW-0227">DNA damage</keyword>
<dbReference type="InterPro" id="IPR038726">
    <property type="entry name" value="PDDEXK_AddAB-type"/>
</dbReference>
<dbReference type="GO" id="GO:0043138">
    <property type="term" value="F:3'-5' DNA helicase activity"/>
    <property type="evidence" value="ECO:0007669"/>
    <property type="project" value="UniProtKB-EC"/>
</dbReference>
<dbReference type="Gene3D" id="3.40.50.300">
    <property type="entry name" value="P-loop containing nucleotide triphosphate hydrolases"/>
    <property type="match status" value="4"/>
</dbReference>
<dbReference type="KEGG" id="fer:FNB15_03570"/>
<protein>
    <recommendedName>
        <fullName evidence="12">DNA 3'-5' helicase</fullName>
        <ecNumber evidence="12">5.6.2.4</ecNumber>
    </recommendedName>
    <alternativeName>
        <fullName evidence="13">DNA 3'-5' helicase II</fullName>
    </alternativeName>
</protein>
<dbReference type="GO" id="GO:0003677">
    <property type="term" value="F:DNA binding"/>
    <property type="evidence" value="ECO:0007669"/>
    <property type="project" value="UniProtKB-KW"/>
</dbReference>
<comment type="catalytic activity">
    <reaction evidence="11">
        <text>Couples ATP hydrolysis with the unwinding of duplex DNA by translocating in the 3'-5' direction.</text>
        <dbReference type="EC" id="5.6.2.4"/>
    </reaction>
</comment>
<keyword evidence="19" id="KW-1185">Reference proteome</keyword>
<evidence type="ECO:0000256" key="6">
    <source>
        <dbReference type="ARBA" id="ARBA00022839"/>
    </source>
</evidence>
<evidence type="ECO:0000313" key="19">
    <source>
        <dbReference type="Proteomes" id="UP000317496"/>
    </source>
</evidence>
<dbReference type="InterPro" id="IPR011335">
    <property type="entry name" value="Restrct_endonuc-II-like"/>
</dbReference>
<dbReference type="Pfam" id="PF13361">
    <property type="entry name" value="UvrD_C"/>
    <property type="match status" value="1"/>
</dbReference>
<dbReference type="GO" id="GO:0005524">
    <property type="term" value="F:ATP binding"/>
    <property type="evidence" value="ECO:0007669"/>
    <property type="project" value="UniProtKB-UniRule"/>
</dbReference>
<proteinExistence type="predicted"/>
<dbReference type="SUPFAM" id="SSF52540">
    <property type="entry name" value="P-loop containing nucleoside triphosphate hydrolases"/>
    <property type="match status" value="1"/>
</dbReference>
<evidence type="ECO:0000256" key="15">
    <source>
        <dbReference type="PROSITE-ProRule" id="PRU00560"/>
    </source>
</evidence>
<dbReference type="Proteomes" id="UP000317496">
    <property type="component" value="Chromosome"/>
</dbReference>
<evidence type="ECO:0000256" key="10">
    <source>
        <dbReference type="ARBA" id="ARBA00023235"/>
    </source>
</evidence>
<comment type="catalytic activity">
    <reaction evidence="14">
        <text>ATP + H2O = ADP + phosphate + H(+)</text>
        <dbReference type="Rhea" id="RHEA:13065"/>
        <dbReference type="ChEBI" id="CHEBI:15377"/>
        <dbReference type="ChEBI" id="CHEBI:15378"/>
        <dbReference type="ChEBI" id="CHEBI:30616"/>
        <dbReference type="ChEBI" id="CHEBI:43474"/>
        <dbReference type="ChEBI" id="CHEBI:456216"/>
        <dbReference type="EC" id="5.6.2.4"/>
    </reaction>
</comment>
<keyword evidence="6" id="KW-0269">Exonuclease</keyword>
<keyword evidence="2 15" id="KW-0547">Nucleotide-binding</keyword>
<keyword evidence="10" id="KW-0413">Isomerase</keyword>
<evidence type="ECO:0000256" key="5">
    <source>
        <dbReference type="ARBA" id="ARBA00022806"/>
    </source>
</evidence>
<dbReference type="PANTHER" id="PTHR11070">
    <property type="entry name" value="UVRD / RECB / PCRA DNA HELICASE FAMILY MEMBER"/>
    <property type="match status" value="1"/>
</dbReference>
<evidence type="ECO:0000256" key="13">
    <source>
        <dbReference type="ARBA" id="ARBA00034923"/>
    </source>
</evidence>
<accession>A0A516GY10</accession>
<evidence type="ECO:0000256" key="14">
    <source>
        <dbReference type="ARBA" id="ARBA00048988"/>
    </source>
</evidence>